<protein>
    <submittedName>
        <fullName evidence="20">Cysteine-rich receptor-like protein kinase 41</fullName>
    </submittedName>
</protein>
<dbReference type="InterPro" id="IPR017441">
    <property type="entry name" value="Protein_kinase_ATP_BS"/>
</dbReference>
<keyword evidence="2" id="KW-0723">Serine/threonine-protein kinase</keyword>
<sequence>MASPAATATVIILLLGTISFSQSRFVNYACGTSGNYTINSIYKTNLNGALVKLYSAANTSKSGFYNASVGKDSGTVNVLVLCRGDVQPDICRSCVKDSANNLTKLCPNQKEAVVWYDECMLRYSNNSVLKNLVHEPIRELFSVKNATDTLQFSKDLGVLLANVRKKAIELKFATGNRTGPDHKTIYGLMQCTPDLSVDDCHDCLDKAIDNDIPPGKIGAEIMKPSCRLRFEIARFYNETTLVAAPSPRPQLPSHGKDDIIMRTVFIIVVVFVGLVILLLILVCVFKKKPKQRTDTSTLQNDNVEDIRSSESLQYDFDTIEVATKYFTPSNKLGKGGFGVVYKGTLKSGQEVAVKRLSRGSDQGTERLLIYEFVPNGSLDHFIFDSTRRSFLDWEKRYKIIGGVARGLLYLHEDSRLRIIHRDLKPSNVLLDAEMNPKISDFGMARLFGMDETQGNTSRVVGTYGYMAPEYAMYGEFSVRSDVFSFGVLILEIVSGQRNNCFRNGQNVQDLTSAAWKNWQQGDASNVIDAILKNSSESTPEITRCIHIALLCVQENVEERPTMASVVLLLNSPSLTLEIPSQPAFFMRSSGGSRVNDISNKTKYNSMDSSMDLASITELYPR</sequence>
<evidence type="ECO:0000256" key="7">
    <source>
        <dbReference type="ARBA" id="ARBA00022737"/>
    </source>
</evidence>
<proteinExistence type="predicted"/>
<evidence type="ECO:0000313" key="21">
    <source>
        <dbReference type="Proteomes" id="UP001237642"/>
    </source>
</evidence>
<dbReference type="PROSITE" id="PS50011">
    <property type="entry name" value="PROTEIN_KINASE_DOM"/>
    <property type="match status" value="1"/>
</dbReference>
<evidence type="ECO:0000256" key="8">
    <source>
        <dbReference type="ARBA" id="ARBA00022741"/>
    </source>
</evidence>
<keyword evidence="10 15" id="KW-0067">ATP-binding</keyword>
<organism evidence="20 21">
    <name type="scientific">Heracleum sosnowskyi</name>
    <dbReference type="NCBI Taxonomy" id="360622"/>
    <lineage>
        <taxon>Eukaryota</taxon>
        <taxon>Viridiplantae</taxon>
        <taxon>Streptophyta</taxon>
        <taxon>Embryophyta</taxon>
        <taxon>Tracheophyta</taxon>
        <taxon>Spermatophyta</taxon>
        <taxon>Magnoliopsida</taxon>
        <taxon>eudicotyledons</taxon>
        <taxon>Gunneridae</taxon>
        <taxon>Pentapetalae</taxon>
        <taxon>asterids</taxon>
        <taxon>campanulids</taxon>
        <taxon>Apiales</taxon>
        <taxon>Apiaceae</taxon>
        <taxon>Apioideae</taxon>
        <taxon>apioid superclade</taxon>
        <taxon>Tordylieae</taxon>
        <taxon>Tordyliinae</taxon>
        <taxon>Heracleum</taxon>
    </lineage>
</organism>
<evidence type="ECO:0000259" key="19">
    <source>
        <dbReference type="PROSITE" id="PS51473"/>
    </source>
</evidence>
<evidence type="ECO:0000256" key="5">
    <source>
        <dbReference type="ARBA" id="ARBA00022692"/>
    </source>
</evidence>
<evidence type="ECO:0000256" key="13">
    <source>
        <dbReference type="ARBA" id="ARBA00023170"/>
    </source>
</evidence>
<evidence type="ECO:0000256" key="2">
    <source>
        <dbReference type="ARBA" id="ARBA00022527"/>
    </source>
</evidence>
<dbReference type="PROSITE" id="PS00107">
    <property type="entry name" value="PROTEIN_KINASE_ATP"/>
    <property type="match status" value="1"/>
</dbReference>
<dbReference type="PANTHER" id="PTHR27002">
    <property type="entry name" value="RECEPTOR-LIKE SERINE/THREONINE-PROTEIN KINASE SD1-8"/>
    <property type="match status" value="1"/>
</dbReference>
<dbReference type="SMART" id="SM00220">
    <property type="entry name" value="S_TKc"/>
    <property type="match status" value="1"/>
</dbReference>
<evidence type="ECO:0000256" key="3">
    <source>
        <dbReference type="ARBA" id="ARBA00022553"/>
    </source>
</evidence>
<accession>A0AAD8MJJ9</accession>
<keyword evidence="8 15" id="KW-0547">Nucleotide-binding</keyword>
<evidence type="ECO:0000256" key="17">
    <source>
        <dbReference type="SAM" id="SignalP"/>
    </source>
</evidence>
<dbReference type="PANTHER" id="PTHR27002:SF980">
    <property type="entry name" value="CYSTEINE-RICH RECEPTOR-LIKE PROTEIN KINASE 10 ISOFORM X1"/>
    <property type="match status" value="1"/>
</dbReference>
<evidence type="ECO:0000256" key="4">
    <source>
        <dbReference type="ARBA" id="ARBA00022679"/>
    </source>
</evidence>
<dbReference type="GO" id="GO:0005524">
    <property type="term" value="F:ATP binding"/>
    <property type="evidence" value="ECO:0007669"/>
    <property type="project" value="UniProtKB-UniRule"/>
</dbReference>
<dbReference type="Pfam" id="PF00069">
    <property type="entry name" value="Pkinase"/>
    <property type="match status" value="1"/>
</dbReference>
<reference evidence="20" key="1">
    <citation type="submission" date="2023-02" db="EMBL/GenBank/DDBJ databases">
        <title>Genome of toxic invasive species Heracleum sosnowskyi carries increased number of genes despite the absence of recent whole-genome duplications.</title>
        <authorList>
            <person name="Schelkunov M."/>
            <person name="Shtratnikova V."/>
            <person name="Makarenko M."/>
            <person name="Klepikova A."/>
            <person name="Omelchenko D."/>
            <person name="Novikova G."/>
            <person name="Obukhova E."/>
            <person name="Bogdanov V."/>
            <person name="Penin A."/>
            <person name="Logacheva M."/>
        </authorList>
    </citation>
    <scope>NUCLEOTIDE SEQUENCE</scope>
    <source>
        <strain evidence="20">Hsosn_3</strain>
        <tissue evidence="20">Leaf</tissue>
    </source>
</reference>
<evidence type="ECO:0000256" key="12">
    <source>
        <dbReference type="ARBA" id="ARBA00023136"/>
    </source>
</evidence>
<dbReference type="InterPro" id="IPR038408">
    <property type="entry name" value="GNK2_sf"/>
</dbReference>
<comment type="caution">
    <text evidence="20">The sequence shown here is derived from an EMBL/GenBank/DDBJ whole genome shotgun (WGS) entry which is preliminary data.</text>
</comment>
<dbReference type="InterPro" id="IPR008271">
    <property type="entry name" value="Ser/Thr_kinase_AS"/>
</dbReference>
<dbReference type="Proteomes" id="UP001237642">
    <property type="component" value="Unassembled WGS sequence"/>
</dbReference>
<feature type="domain" description="Gnk2-homologous" evidence="19">
    <location>
        <begin position="134"/>
        <end position="235"/>
    </location>
</feature>
<gene>
    <name evidence="20" type="ORF">POM88_031375</name>
</gene>
<dbReference type="InterPro" id="IPR011009">
    <property type="entry name" value="Kinase-like_dom_sf"/>
</dbReference>
<dbReference type="PROSITE" id="PS51473">
    <property type="entry name" value="GNK2"/>
    <property type="match status" value="2"/>
</dbReference>
<dbReference type="Gene3D" id="3.30.200.20">
    <property type="entry name" value="Phosphorylase Kinase, domain 1"/>
    <property type="match status" value="1"/>
</dbReference>
<dbReference type="SUPFAM" id="SSF56112">
    <property type="entry name" value="Protein kinase-like (PK-like)"/>
    <property type="match status" value="1"/>
</dbReference>
<reference evidence="20" key="2">
    <citation type="submission" date="2023-05" db="EMBL/GenBank/DDBJ databases">
        <authorList>
            <person name="Schelkunov M.I."/>
        </authorList>
    </citation>
    <scope>NUCLEOTIDE SEQUENCE</scope>
    <source>
        <strain evidence="20">Hsosn_3</strain>
        <tissue evidence="20">Leaf</tissue>
    </source>
</reference>
<keyword evidence="21" id="KW-1185">Reference proteome</keyword>
<evidence type="ECO:0000256" key="16">
    <source>
        <dbReference type="SAM" id="Phobius"/>
    </source>
</evidence>
<evidence type="ECO:0000256" key="15">
    <source>
        <dbReference type="PROSITE-ProRule" id="PRU10141"/>
    </source>
</evidence>
<keyword evidence="7" id="KW-0677">Repeat</keyword>
<keyword evidence="9 20" id="KW-0418">Kinase</keyword>
<feature type="signal peptide" evidence="17">
    <location>
        <begin position="1"/>
        <end position="23"/>
    </location>
</feature>
<dbReference type="GO" id="GO:0004674">
    <property type="term" value="F:protein serine/threonine kinase activity"/>
    <property type="evidence" value="ECO:0007669"/>
    <property type="project" value="UniProtKB-KW"/>
</dbReference>
<keyword evidence="3" id="KW-0597">Phosphoprotein</keyword>
<evidence type="ECO:0000256" key="10">
    <source>
        <dbReference type="ARBA" id="ARBA00022840"/>
    </source>
</evidence>
<evidence type="ECO:0000256" key="14">
    <source>
        <dbReference type="ARBA" id="ARBA00023180"/>
    </source>
</evidence>
<keyword evidence="6 17" id="KW-0732">Signal</keyword>
<dbReference type="AlphaFoldDB" id="A0AAD8MJJ9"/>
<keyword evidence="14" id="KW-0325">Glycoprotein</keyword>
<feature type="binding site" evidence="15">
    <location>
        <position position="354"/>
    </location>
    <ligand>
        <name>ATP</name>
        <dbReference type="ChEBI" id="CHEBI:30616"/>
    </ligand>
</feature>
<dbReference type="InterPro" id="IPR002902">
    <property type="entry name" value="GNK2"/>
</dbReference>
<dbReference type="FunFam" id="1.10.510.10:FF:000343">
    <property type="entry name" value="Cysteine-rich receptor-like protein kinase 28"/>
    <property type="match status" value="1"/>
</dbReference>
<evidence type="ECO:0000259" key="18">
    <source>
        <dbReference type="PROSITE" id="PS50011"/>
    </source>
</evidence>
<keyword evidence="5 16" id="KW-0812">Transmembrane</keyword>
<dbReference type="EMBL" id="JAUIZM010000007">
    <property type="protein sequence ID" value="KAK1375182.1"/>
    <property type="molecule type" value="Genomic_DNA"/>
</dbReference>
<dbReference type="InterPro" id="IPR000719">
    <property type="entry name" value="Prot_kinase_dom"/>
</dbReference>
<dbReference type="CDD" id="cd23509">
    <property type="entry name" value="Gnk2-like"/>
    <property type="match status" value="2"/>
</dbReference>
<name>A0AAD8MJJ9_9APIA</name>
<dbReference type="Gene3D" id="1.10.510.10">
    <property type="entry name" value="Transferase(Phosphotransferase) domain 1"/>
    <property type="match status" value="1"/>
</dbReference>
<keyword evidence="11 16" id="KW-1133">Transmembrane helix</keyword>
<evidence type="ECO:0000256" key="6">
    <source>
        <dbReference type="ARBA" id="ARBA00022729"/>
    </source>
</evidence>
<dbReference type="PROSITE" id="PS00108">
    <property type="entry name" value="PROTEIN_KINASE_ST"/>
    <property type="match status" value="1"/>
</dbReference>
<feature type="chain" id="PRO_5041972037" evidence="17">
    <location>
        <begin position="24"/>
        <end position="621"/>
    </location>
</feature>
<comment type="subcellular location">
    <subcellularLocation>
        <location evidence="1">Membrane</location>
        <topology evidence="1">Single-pass membrane protein</topology>
    </subcellularLocation>
</comment>
<keyword evidence="12 16" id="KW-0472">Membrane</keyword>
<dbReference type="GO" id="GO:0005886">
    <property type="term" value="C:plasma membrane"/>
    <property type="evidence" value="ECO:0007669"/>
    <property type="project" value="TreeGrafter"/>
</dbReference>
<evidence type="ECO:0000256" key="9">
    <source>
        <dbReference type="ARBA" id="ARBA00022777"/>
    </source>
</evidence>
<keyword evidence="13 20" id="KW-0675">Receptor</keyword>
<evidence type="ECO:0000313" key="20">
    <source>
        <dbReference type="EMBL" id="KAK1375182.1"/>
    </source>
</evidence>
<dbReference type="FunFam" id="3.30.430.20:FF:000003">
    <property type="entry name" value="Cysteine-rich RLK (RECEPTOR-like protein kinase) 10"/>
    <property type="match status" value="1"/>
</dbReference>
<feature type="domain" description="Protein kinase" evidence="18">
    <location>
        <begin position="326"/>
        <end position="574"/>
    </location>
</feature>
<dbReference type="Gene3D" id="3.30.430.20">
    <property type="entry name" value="Gnk2 domain, C-X8-C-X2-C motif"/>
    <property type="match status" value="2"/>
</dbReference>
<dbReference type="Pfam" id="PF01657">
    <property type="entry name" value="Stress-antifung"/>
    <property type="match status" value="2"/>
</dbReference>
<keyword evidence="4" id="KW-0808">Transferase</keyword>
<evidence type="ECO:0000256" key="11">
    <source>
        <dbReference type="ARBA" id="ARBA00022989"/>
    </source>
</evidence>
<feature type="domain" description="Gnk2-homologous" evidence="19">
    <location>
        <begin position="24"/>
        <end position="128"/>
    </location>
</feature>
<feature type="transmembrane region" description="Helical" evidence="16">
    <location>
        <begin position="259"/>
        <end position="285"/>
    </location>
</feature>
<evidence type="ECO:0000256" key="1">
    <source>
        <dbReference type="ARBA" id="ARBA00004167"/>
    </source>
</evidence>